<feature type="transmembrane region" description="Helical" evidence="8">
    <location>
        <begin position="87"/>
        <end position="105"/>
    </location>
</feature>
<keyword evidence="5 8" id="KW-0812">Transmembrane</keyword>
<evidence type="ECO:0000256" key="5">
    <source>
        <dbReference type="ARBA" id="ARBA00022692"/>
    </source>
</evidence>
<name>A0AAD7YCD7_MYTSE</name>
<comment type="subcellular location">
    <subcellularLocation>
        <location evidence="1">Cell membrane</location>
        <topology evidence="1">Multi-pass membrane protein</topology>
    </subcellularLocation>
</comment>
<dbReference type="GO" id="GO:0022857">
    <property type="term" value="F:transmembrane transporter activity"/>
    <property type="evidence" value="ECO:0007669"/>
    <property type="project" value="InterPro"/>
</dbReference>
<evidence type="ECO:0000313" key="10">
    <source>
        <dbReference type="EMBL" id="KAJ8709996.1"/>
    </source>
</evidence>
<dbReference type="PANTHER" id="PTHR48021">
    <property type="match status" value="1"/>
</dbReference>
<evidence type="ECO:0000256" key="4">
    <source>
        <dbReference type="ARBA" id="ARBA00022597"/>
    </source>
</evidence>
<keyword evidence="6 8" id="KW-1133">Transmembrane helix</keyword>
<dbReference type="AlphaFoldDB" id="A0AAD7YCD7"/>
<feature type="transmembrane region" description="Helical" evidence="8">
    <location>
        <begin position="12"/>
        <end position="33"/>
    </location>
</feature>
<dbReference type="Gene3D" id="1.20.1250.20">
    <property type="entry name" value="MFS general substrate transporter like domains"/>
    <property type="match status" value="1"/>
</dbReference>
<dbReference type="InterPro" id="IPR005828">
    <property type="entry name" value="MFS_sugar_transport-like"/>
</dbReference>
<evidence type="ECO:0000256" key="6">
    <source>
        <dbReference type="ARBA" id="ARBA00022989"/>
    </source>
</evidence>
<keyword evidence="7 8" id="KW-0472">Membrane</keyword>
<evidence type="ECO:0000256" key="1">
    <source>
        <dbReference type="ARBA" id="ARBA00004651"/>
    </source>
</evidence>
<reference evidence="10" key="1">
    <citation type="submission" date="2023-03" db="EMBL/GenBank/DDBJ databases">
        <title>Chromosome-level genomes of two armyworms, Mythimna separata and Mythimna loreyi, provide insights into the biosynthesis and reception of sex pheromones.</title>
        <authorList>
            <person name="Zhao H."/>
        </authorList>
    </citation>
    <scope>NUCLEOTIDE SEQUENCE</scope>
    <source>
        <strain evidence="10">BeijingLab</strain>
        <tissue evidence="10">Pupa</tissue>
    </source>
</reference>
<dbReference type="SUPFAM" id="SSF103473">
    <property type="entry name" value="MFS general substrate transporter"/>
    <property type="match status" value="1"/>
</dbReference>
<evidence type="ECO:0000256" key="7">
    <source>
        <dbReference type="ARBA" id="ARBA00023136"/>
    </source>
</evidence>
<feature type="transmembrane region" description="Helical" evidence="8">
    <location>
        <begin position="445"/>
        <end position="464"/>
    </location>
</feature>
<gene>
    <name evidence="10" type="ORF">PYW07_009362</name>
</gene>
<feature type="transmembrane region" description="Helical" evidence="8">
    <location>
        <begin position="349"/>
        <end position="371"/>
    </location>
</feature>
<dbReference type="FunFam" id="1.20.1250.20:FF:000218">
    <property type="entry name" value="facilitated trehalose transporter Tret1"/>
    <property type="match status" value="1"/>
</dbReference>
<dbReference type="Pfam" id="PF00083">
    <property type="entry name" value="Sugar_tr"/>
    <property type="match status" value="1"/>
</dbReference>
<feature type="transmembrane region" description="Helical" evidence="8">
    <location>
        <begin position="145"/>
        <end position="167"/>
    </location>
</feature>
<organism evidence="10 11">
    <name type="scientific">Mythimna separata</name>
    <name type="common">Oriental armyworm</name>
    <name type="synonym">Pseudaletia separata</name>
    <dbReference type="NCBI Taxonomy" id="271217"/>
    <lineage>
        <taxon>Eukaryota</taxon>
        <taxon>Metazoa</taxon>
        <taxon>Ecdysozoa</taxon>
        <taxon>Arthropoda</taxon>
        <taxon>Hexapoda</taxon>
        <taxon>Insecta</taxon>
        <taxon>Pterygota</taxon>
        <taxon>Neoptera</taxon>
        <taxon>Endopterygota</taxon>
        <taxon>Lepidoptera</taxon>
        <taxon>Glossata</taxon>
        <taxon>Ditrysia</taxon>
        <taxon>Noctuoidea</taxon>
        <taxon>Noctuidae</taxon>
        <taxon>Noctuinae</taxon>
        <taxon>Hadenini</taxon>
        <taxon>Mythimna</taxon>
    </lineage>
</organism>
<feature type="transmembrane region" description="Helical" evidence="8">
    <location>
        <begin position="179"/>
        <end position="200"/>
    </location>
</feature>
<evidence type="ECO:0000256" key="3">
    <source>
        <dbReference type="ARBA" id="ARBA00022475"/>
    </source>
</evidence>
<feature type="transmembrane region" description="Helical" evidence="8">
    <location>
        <begin position="377"/>
        <end position="401"/>
    </location>
</feature>
<comment type="caution">
    <text evidence="10">The sequence shown here is derived from an EMBL/GenBank/DDBJ whole genome shotgun (WGS) entry which is preliminary data.</text>
</comment>
<feature type="transmembrane region" description="Helical" evidence="8">
    <location>
        <begin position="111"/>
        <end position="133"/>
    </location>
</feature>
<dbReference type="InterPro" id="IPR050549">
    <property type="entry name" value="MFS_Trehalose_Transporter"/>
</dbReference>
<feature type="transmembrane region" description="Helical" evidence="8">
    <location>
        <begin position="319"/>
        <end position="342"/>
    </location>
</feature>
<evidence type="ECO:0000313" key="11">
    <source>
        <dbReference type="Proteomes" id="UP001231518"/>
    </source>
</evidence>
<proteinExistence type="predicted"/>
<protein>
    <recommendedName>
        <fullName evidence="9">Major facilitator superfamily (MFS) profile domain-containing protein</fullName>
    </recommendedName>
</protein>
<evidence type="ECO:0000256" key="8">
    <source>
        <dbReference type="SAM" id="Phobius"/>
    </source>
</evidence>
<dbReference type="PANTHER" id="PTHR48021:SF33">
    <property type="entry name" value="AT22075P-RELATED"/>
    <property type="match status" value="1"/>
</dbReference>
<keyword evidence="2" id="KW-0813">Transport</keyword>
<dbReference type="PROSITE" id="PS50850">
    <property type="entry name" value="MFS"/>
    <property type="match status" value="1"/>
</dbReference>
<dbReference type="InterPro" id="IPR020846">
    <property type="entry name" value="MFS_dom"/>
</dbReference>
<feature type="domain" description="Major facilitator superfamily (MFS) profile" evidence="9">
    <location>
        <begin position="17"/>
        <end position="468"/>
    </location>
</feature>
<keyword evidence="3" id="KW-1003">Cell membrane</keyword>
<dbReference type="GO" id="GO:0005886">
    <property type="term" value="C:plasma membrane"/>
    <property type="evidence" value="ECO:0007669"/>
    <property type="project" value="UniProtKB-SubCell"/>
</dbReference>
<evidence type="ECO:0000259" key="9">
    <source>
        <dbReference type="PROSITE" id="PS50850"/>
    </source>
</evidence>
<feature type="transmembrane region" description="Helical" evidence="8">
    <location>
        <begin position="413"/>
        <end position="433"/>
    </location>
</feature>
<dbReference type="Proteomes" id="UP001231518">
    <property type="component" value="Chromosome 23"/>
</dbReference>
<sequence>MEKEKIRTSEFLIQSLATAVICFQACLTGYVFAWPSNTVANFMSNETVLSRPMSSMDVSLLGALPNIGALIVSPFCGYAFNTWGRKYATMLFTLPYVFAWLIISLTSNVPLVLAATCLAGVGIAGQNVAIIYISEISHDSIRGGLTACSASGYFLGILTTFTLGGYLTYMQTVYTHLTLSVLCILFMAFLPESPVFLVLVGREEEAAKSISFYRQLDVKSKEVEAEIAKIKLQMDPRLEKLLEEVHDPETLGELVEKKLEKVPEERESESAWQLFKKSKSSKRALMTVLIIMALTIMMGCVVLQIYAEPMFKEAAPTMPANQCAVFLALDFLIASILCVLAVDRCGRKFLLIVTSAGSGVFTVLLGAQLQFYWAPAWFTVFLIYGFSFVFTLGCAVIPFVLTAEVFLPEVRGFCNSVVMAFLWIFNFITLVIFNPLVEAVGLGPVFYFFSVVCFVGALYSHFCIPETKGLSADAIQALFLKGRRQSIKPKA</sequence>
<feature type="transmembrane region" description="Helical" evidence="8">
    <location>
        <begin position="58"/>
        <end position="80"/>
    </location>
</feature>
<dbReference type="InterPro" id="IPR036259">
    <property type="entry name" value="MFS_trans_sf"/>
</dbReference>
<accession>A0AAD7YCD7</accession>
<keyword evidence="11" id="KW-1185">Reference proteome</keyword>
<dbReference type="EMBL" id="JARGEI010000023">
    <property type="protein sequence ID" value="KAJ8709996.1"/>
    <property type="molecule type" value="Genomic_DNA"/>
</dbReference>
<evidence type="ECO:0000256" key="2">
    <source>
        <dbReference type="ARBA" id="ARBA00022448"/>
    </source>
</evidence>
<feature type="transmembrane region" description="Helical" evidence="8">
    <location>
        <begin position="284"/>
        <end position="307"/>
    </location>
</feature>
<keyword evidence="4" id="KW-0762">Sugar transport</keyword>